<name>A0ABN3AFR3_9ACTN</name>
<evidence type="ECO:0000313" key="2">
    <source>
        <dbReference type="EMBL" id="GAA2164979.1"/>
    </source>
</evidence>
<feature type="transmembrane region" description="Helical" evidence="1">
    <location>
        <begin position="70"/>
        <end position="92"/>
    </location>
</feature>
<dbReference type="EMBL" id="BAAAMR010000124">
    <property type="protein sequence ID" value="GAA2164979.1"/>
    <property type="molecule type" value="Genomic_DNA"/>
</dbReference>
<accession>A0ABN3AFR3</accession>
<keyword evidence="3" id="KW-1185">Reference proteome</keyword>
<dbReference type="Proteomes" id="UP001501020">
    <property type="component" value="Unassembled WGS sequence"/>
</dbReference>
<evidence type="ECO:0000313" key="3">
    <source>
        <dbReference type="Proteomes" id="UP001501020"/>
    </source>
</evidence>
<proteinExistence type="predicted"/>
<reference evidence="2 3" key="1">
    <citation type="journal article" date="2019" name="Int. J. Syst. Evol. Microbiol.">
        <title>The Global Catalogue of Microorganisms (GCM) 10K type strain sequencing project: providing services to taxonomists for standard genome sequencing and annotation.</title>
        <authorList>
            <consortium name="The Broad Institute Genomics Platform"/>
            <consortium name="The Broad Institute Genome Sequencing Center for Infectious Disease"/>
            <person name="Wu L."/>
            <person name="Ma J."/>
        </authorList>
    </citation>
    <scope>NUCLEOTIDE SEQUENCE [LARGE SCALE GENOMIC DNA]</scope>
    <source>
        <strain evidence="2 3">JCM 13850</strain>
    </source>
</reference>
<gene>
    <name evidence="2" type="ORF">GCM10009727_83120</name>
</gene>
<keyword evidence="1" id="KW-0472">Membrane</keyword>
<comment type="caution">
    <text evidence="2">The sequence shown here is derived from an EMBL/GenBank/DDBJ whole genome shotgun (WGS) entry which is preliminary data.</text>
</comment>
<evidence type="ECO:0008006" key="4">
    <source>
        <dbReference type="Google" id="ProtNLM"/>
    </source>
</evidence>
<keyword evidence="1" id="KW-0812">Transmembrane</keyword>
<sequence length="182" mass="19974">MLHALGAEQDLEWRSLWAAADEAARKRKAARRHRAAAVERTQVLDPAESACITFERSTPPGRARNYARKYGILVLIVLIVLIVLSGPLVAMWTVSGRPTKDVGGTARHGHDVSIALCAQVVKEPSAVYTDPNTSARTIEYKYSGDVVVLFRPSNNPPHWRAIRTPADSPGYGWMQASSLARC</sequence>
<organism evidence="2 3">
    <name type="scientific">Actinomadura napierensis</name>
    <dbReference type="NCBI Taxonomy" id="267854"/>
    <lineage>
        <taxon>Bacteria</taxon>
        <taxon>Bacillati</taxon>
        <taxon>Actinomycetota</taxon>
        <taxon>Actinomycetes</taxon>
        <taxon>Streptosporangiales</taxon>
        <taxon>Thermomonosporaceae</taxon>
        <taxon>Actinomadura</taxon>
    </lineage>
</organism>
<keyword evidence="1" id="KW-1133">Transmembrane helix</keyword>
<protein>
    <recommendedName>
        <fullName evidence="4">SH3 domain-containing protein</fullName>
    </recommendedName>
</protein>
<evidence type="ECO:0000256" key="1">
    <source>
        <dbReference type="SAM" id="Phobius"/>
    </source>
</evidence>